<gene>
    <name evidence="1" type="ORF">SADUNF_Sadunf03G0042600</name>
</gene>
<proteinExistence type="predicted"/>
<evidence type="ECO:0000313" key="1">
    <source>
        <dbReference type="EMBL" id="KAF9685323.1"/>
    </source>
</evidence>
<dbReference type="AlphaFoldDB" id="A0A835KB81"/>
<accession>A0A835KB81</accession>
<dbReference type="Proteomes" id="UP000657918">
    <property type="component" value="Unassembled WGS sequence"/>
</dbReference>
<organism evidence="1 2">
    <name type="scientific">Salix dunnii</name>
    <dbReference type="NCBI Taxonomy" id="1413687"/>
    <lineage>
        <taxon>Eukaryota</taxon>
        <taxon>Viridiplantae</taxon>
        <taxon>Streptophyta</taxon>
        <taxon>Embryophyta</taxon>
        <taxon>Tracheophyta</taxon>
        <taxon>Spermatophyta</taxon>
        <taxon>Magnoliopsida</taxon>
        <taxon>eudicotyledons</taxon>
        <taxon>Gunneridae</taxon>
        <taxon>Pentapetalae</taxon>
        <taxon>rosids</taxon>
        <taxon>fabids</taxon>
        <taxon>Malpighiales</taxon>
        <taxon>Salicaceae</taxon>
        <taxon>Saliceae</taxon>
        <taxon>Salix</taxon>
    </lineage>
</organism>
<keyword evidence="2" id="KW-1185">Reference proteome</keyword>
<evidence type="ECO:0000313" key="2">
    <source>
        <dbReference type="Proteomes" id="UP000657918"/>
    </source>
</evidence>
<dbReference type="EMBL" id="JADGMS010000003">
    <property type="protein sequence ID" value="KAF9685323.1"/>
    <property type="molecule type" value="Genomic_DNA"/>
</dbReference>
<name>A0A835KB81_9ROSI</name>
<comment type="caution">
    <text evidence="1">The sequence shown here is derived from an EMBL/GenBank/DDBJ whole genome shotgun (WGS) entry which is preliminary data.</text>
</comment>
<protein>
    <submittedName>
        <fullName evidence="1">Uncharacterized protein</fullName>
    </submittedName>
</protein>
<sequence length="92" mass="9786">MSCNVSNNMLEGEIPPNLILAPLEQMMVYVEKKMAKGSSEPPTDVGVAKLAATIKATADMDFDVIENGSNGNAAELEVQVSFSNRPKEMGVA</sequence>
<reference evidence="1 2" key="1">
    <citation type="submission" date="2020-10" db="EMBL/GenBank/DDBJ databases">
        <title>Plant Genome Project.</title>
        <authorList>
            <person name="Zhang R.-G."/>
        </authorList>
    </citation>
    <scope>NUCLEOTIDE SEQUENCE [LARGE SCALE GENOMIC DNA]</scope>
    <source>
        <strain evidence="1">FAFU-HL-1</strain>
        <tissue evidence="1">Leaf</tissue>
    </source>
</reference>